<keyword evidence="3" id="KW-1185">Reference proteome</keyword>
<reference evidence="3" key="1">
    <citation type="journal article" date="2019" name="Int. J. Syst. Evol. Microbiol.">
        <title>The Global Catalogue of Microorganisms (GCM) 10K type strain sequencing project: providing services to taxonomists for standard genome sequencing and annotation.</title>
        <authorList>
            <consortium name="The Broad Institute Genomics Platform"/>
            <consortium name="The Broad Institute Genome Sequencing Center for Infectious Disease"/>
            <person name="Wu L."/>
            <person name="Ma J."/>
        </authorList>
    </citation>
    <scope>NUCLEOTIDE SEQUENCE [LARGE SCALE GENOMIC DNA]</scope>
    <source>
        <strain evidence="3">LMG 29894</strain>
    </source>
</reference>
<gene>
    <name evidence="2" type="ORF">ACFOW7_20655</name>
</gene>
<dbReference type="InterPro" id="IPR012902">
    <property type="entry name" value="N_methyl_site"/>
</dbReference>
<evidence type="ECO:0000313" key="3">
    <source>
        <dbReference type="Proteomes" id="UP001595791"/>
    </source>
</evidence>
<keyword evidence="1" id="KW-1133">Transmembrane helix</keyword>
<dbReference type="Proteomes" id="UP001595791">
    <property type="component" value="Unassembled WGS sequence"/>
</dbReference>
<organism evidence="2 3">
    <name type="scientific">Chitinimonas lacunae</name>
    <dbReference type="NCBI Taxonomy" id="1963018"/>
    <lineage>
        <taxon>Bacteria</taxon>
        <taxon>Pseudomonadati</taxon>
        <taxon>Pseudomonadota</taxon>
        <taxon>Betaproteobacteria</taxon>
        <taxon>Neisseriales</taxon>
        <taxon>Chitinibacteraceae</taxon>
        <taxon>Chitinimonas</taxon>
    </lineage>
</organism>
<comment type="caution">
    <text evidence="2">The sequence shown here is derived from an EMBL/GenBank/DDBJ whole genome shotgun (WGS) entry which is preliminary data.</text>
</comment>
<sequence>MSTNSRFSRPAFIAAYLPSSTHPSRLLNSPSRQRQQGLSLIELIAFMLIVSVALAGLMSAFNLSMRRSADPMLQKQRLAVAESLLEEIVHRPFTWCDPDDANLVTASSAAGCATLAEASGPESGEARGSSLSPFDNVNDYHGLTMNAGILSAVDGTSVIAGLENYRASVNVANAGADLGLAADAALRVTVTVTSADNEQTTLTDYVARHSPNATP</sequence>
<name>A0ABV8MWR2_9NEIS</name>
<feature type="transmembrane region" description="Helical" evidence="1">
    <location>
        <begin position="39"/>
        <end position="63"/>
    </location>
</feature>
<evidence type="ECO:0000313" key="2">
    <source>
        <dbReference type="EMBL" id="MFC4161751.1"/>
    </source>
</evidence>
<dbReference type="EMBL" id="JBHSBU010000002">
    <property type="protein sequence ID" value="MFC4161751.1"/>
    <property type="molecule type" value="Genomic_DNA"/>
</dbReference>
<dbReference type="RefSeq" id="WP_378168227.1">
    <property type="nucleotide sequence ID" value="NZ_JBHSBU010000002.1"/>
</dbReference>
<keyword evidence="1" id="KW-0472">Membrane</keyword>
<protein>
    <submittedName>
        <fullName evidence="2">Prepilin-type N-terminal cleavage/methylation domain-containing protein</fullName>
    </submittedName>
</protein>
<evidence type="ECO:0000256" key="1">
    <source>
        <dbReference type="SAM" id="Phobius"/>
    </source>
</evidence>
<accession>A0ABV8MWR2</accession>
<dbReference type="Pfam" id="PF07963">
    <property type="entry name" value="N_methyl"/>
    <property type="match status" value="1"/>
</dbReference>
<keyword evidence="1" id="KW-0812">Transmembrane</keyword>
<dbReference type="PROSITE" id="PS00409">
    <property type="entry name" value="PROKAR_NTER_METHYL"/>
    <property type="match status" value="1"/>
</dbReference>
<proteinExistence type="predicted"/>